<dbReference type="Proteomes" id="UP000241818">
    <property type="component" value="Unassembled WGS sequence"/>
</dbReference>
<feature type="region of interest" description="Disordered" evidence="1">
    <location>
        <begin position="1"/>
        <end position="255"/>
    </location>
</feature>
<dbReference type="AlphaFoldDB" id="A0A2T3B1I7"/>
<feature type="compositionally biased region" description="Low complexity" evidence="1">
    <location>
        <begin position="30"/>
        <end position="45"/>
    </location>
</feature>
<feature type="compositionally biased region" description="Low complexity" evidence="1">
    <location>
        <begin position="214"/>
        <end position="229"/>
    </location>
</feature>
<organism evidence="2 3">
    <name type="scientific">Amorphotheca resinae ATCC 22711</name>
    <dbReference type="NCBI Taxonomy" id="857342"/>
    <lineage>
        <taxon>Eukaryota</taxon>
        <taxon>Fungi</taxon>
        <taxon>Dikarya</taxon>
        <taxon>Ascomycota</taxon>
        <taxon>Pezizomycotina</taxon>
        <taxon>Leotiomycetes</taxon>
        <taxon>Helotiales</taxon>
        <taxon>Amorphothecaceae</taxon>
        <taxon>Amorphotheca</taxon>
    </lineage>
</organism>
<reference evidence="2 3" key="1">
    <citation type="journal article" date="2018" name="New Phytol.">
        <title>Comparative genomics and transcriptomics depict ericoid mycorrhizal fungi as versatile saprotrophs and plant mutualists.</title>
        <authorList>
            <person name="Martino E."/>
            <person name="Morin E."/>
            <person name="Grelet G.A."/>
            <person name="Kuo A."/>
            <person name="Kohler A."/>
            <person name="Daghino S."/>
            <person name="Barry K.W."/>
            <person name="Cichocki N."/>
            <person name="Clum A."/>
            <person name="Dockter R.B."/>
            <person name="Hainaut M."/>
            <person name="Kuo R.C."/>
            <person name="LaButti K."/>
            <person name="Lindahl B.D."/>
            <person name="Lindquist E.A."/>
            <person name="Lipzen A."/>
            <person name="Khouja H.R."/>
            <person name="Magnuson J."/>
            <person name="Murat C."/>
            <person name="Ohm R.A."/>
            <person name="Singer S.W."/>
            <person name="Spatafora J.W."/>
            <person name="Wang M."/>
            <person name="Veneault-Fourrey C."/>
            <person name="Henrissat B."/>
            <person name="Grigoriev I.V."/>
            <person name="Martin F.M."/>
            <person name="Perotto S."/>
        </authorList>
    </citation>
    <scope>NUCLEOTIDE SEQUENCE [LARGE SCALE GENOMIC DNA]</scope>
    <source>
        <strain evidence="2 3">ATCC 22711</strain>
    </source>
</reference>
<dbReference type="OrthoDB" id="5425130at2759"/>
<name>A0A2T3B1I7_AMORE</name>
<evidence type="ECO:0000313" key="2">
    <source>
        <dbReference type="EMBL" id="PSS18417.1"/>
    </source>
</evidence>
<dbReference type="STRING" id="857342.A0A2T3B1I7"/>
<protein>
    <submittedName>
        <fullName evidence="2">Uncharacterized protein</fullName>
    </submittedName>
</protein>
<sequence length="395" mass="42872">MSTKPTISITRRPVRVQTIPSKPSEPATASSVYSASPRSSRSFSDTSRETKDSLSSVDSEIGATSVLPVGDKQTPEHVLATHTLGFQSSPPQQPQIWKRRHMKSGRNISITELKLEKSNGSSTTPPQQPSRERSLPPVPSQLPRSIPGRKPVPQRPAPPQPGLMGNKVSKRRTKTTKASEEEDPRNDDEATTQPYPPFKRIPTPEHLKADDDTQPSSISQDLSSISLDPVPTEQPPDVVVPPRADSRRSSTAFSTLTSRPGFLPVVGSRESSELTITSEPAVKRSPQPRRAFGSRILTSHSSLSRASDNVSSLTPRVGSGIFPPGTILVGPRVEKVHLECYQSHRFMRGAKNTLCPCVCLVHASLEFDPGPRFGCLSREDQGEGLGRKGGAIIID</sequence>
<dbReference type="EMBL" id="KZ679011">
    <property type="protein sequence ID" value="PSS18417.1"/>
    <property type="molecule type" value="Genomic_DNA"/>
</dbReference>
<proteinExistence type="predicted"/>
<accession>A0A2T3B1I7</accession>
<evidence type="ECO:0000256" key="1">
    <source>
        <dbReference type="SAM" id="MobiDB-lite"/>
    </source>
</evidence>
<feature type="compositionally biased region" description="Acidic residues" evidence="1">
    <location>
        <begin position="180"/>
        <end position="190"/>
    </location>
</feature>
<evidence type="ECO:0000313" key="3">
    <source>
        <dbReference type="Proteomes" id="UP000241818"/>
    </source>
</evidence>
<keyword evidence="3" id="KW-1185">Reference proteome</keyword>
<feature type="compositionally biased region" description="Basic and acidic residues" evidence="1">
    <location>
        <begin position="202"/>
        <end position="211"/>
    </location>
</feature>
<dbReference type="RefSeq" id="XP_024720769.1">
    <property type="nucleotide sequence ID" value="XM_024866649.1"/>
</dbReference>
<dbReference type="InParanoid" id="A0A2T3B1I7"/>
<dbReference type="GeneID" id="36574730"/>
<gene>
    <name evidence="2" type="ORF">M430DRAFT_34968</name>
</gene>